<organism evidence="11 12">
    <name type="scientific">Mucor plumbeus</name>
    <dbReference type="NCBI Taxonomy" id="97098"/>
    <lineage>
        <taxon>Eukaryota</taxon>
        <taxon>Fungi</taxon>
        <taxon>Fungi incertae sedis</taxon>
        <taxon>Mucoromycota</taxon>
        <taxon>Mucoromycotina</taxon>
        <taxon>Mucoromycetes</taxon>
        <taxon>Mucorales</taxon>
        <taxon>Mucorineae</taxon>
        <taxon>Mucoraceae</taxon>
        <taxon>Mucor</taxon>
    </lineage>
</organism>
<evidence type="ECO:0000256" key="10">
    <source>
        <dbReference type="SAM" id="SignalP"/>
    </source>
</evidence>
<dbReference type="AlphaFoldDB" id="A0A8H7QP47"/>
<dbReference type="GO" id="GO:0000139">
    <property type="term" value="C:Golgi membrane"/>
    <property type="evidence" value="ECO:0007669"/>
    <property type="project" value="UniProtKB-SubCell"/>
</dbReference>
<dbReference type="Proteomes" id="UP000650833">
    <property type="component" value="Unassembled WGS sequence"/>
</dbReference>
<keyword evidence="5" id="KW-0653">Protein transport</keyword>
<sequence length="310" mass="35425">MFNKLLTVSFLNISLLYLLIMSSVIINTDDFSDPNFNPKKWINSVLKSSTTELQKEEDEDGGAKNTTILVTKLQIASDSTSRQFDQLSSTVIKSMPRILYDLKVIADDAKSTHQGVEAVKKNLGLIEGDTEAALEKLRRPHIAKTRMEECRMLLLEKSDHLNKIREEQEKKRQAAEAEAVATAKLLEEEHRKKSLLEEQEQEKTQQDEAKQRKELEELEAAEKQKQAEEKEQEEIDEALEYGHVQLPPLRQPPPKKRTLQQIQNTATATSAVSEYSDDNNSYLQQISDSMTPQVSNVFKRIGVPLDKFWQ</sequence>
<name>A0A8H7QP47_9FUNG</name>
<evidence type="ECO:0000256" key="4">
    <source>
        <dbReference type="ARBA" id="ARBA00022448"/>
    </source>
</evidence>
<evidence type="ECO:0000256" key="1">
    <source>
        <dbReference type="ARBA" id="ARBA00004395"/>
    </source>
</evidence>
<evidence type="ECO:0000313" key="11">
    <source>
        <dbReference type="EMBL" id="KAG2196214.1"/>
    </source>
</evidence>
<protein>
    <recommendedName>
        <fullName evidence="3">Conserved oligomeric Golgi complex subunit 7</fullName>
    </recommendedName>
    <alternativeName>
        <fullName evidence="8">Component of oligomeric Golgi complex 7</fullName>
    </alternativeName>
</protein>
<feature type="chain" id="PRO_5034996584" description="Conserved oligomeric Golgi complex subunit 7" evidence="10">
    <location>
        <begin position="23"/>
        <end position="310"/>
    </location>
</feature>
<keyword evidence="10" id="KW-0732">Signal</keyword>
<comment type="subcellular location">
    <subcellularLocation>
        <location evidence="1">Golgi apparatus membrane</location>
        <topology evidence="1">Peripheral membrane protein</topology>
    </subcellularLocation>
</comment>
<evidence type="ECO:0000256" key="9">
    <source>
        <dbReference type="SAM" id="MobiDB-lite"/>
    </source>
</evidence>
<dbReference type="OrthoDB" id="249612at2759"/>
<keyword evidence="7" id="KW-0472">Membrane</keyword>
<dbReference type="GO" id="GO:0006886">
    <property type="term" value="P:intracellular protein transport"/>
    <property type="evidence" value="ECO:0007669"/>
    <property type="project" value="InterPro"/>
</dbReference>
<dbReference type="GO" id="GO:0006890">
    <property type="term" value="P:retrograde vesicle-mediated transport, Golgi to endoplasmic reticulum"/>
    <property type="evidence" value="ECO:0007669"/>
    <property type="project" value="TreeGrafter"/>
</dbReference>
<evidence type="ECO:0000256" key="8">
    <source>
        <dbReference type="ARBA" id="ARBA00031345"/>
    </source>
</evidence>
<feature type="signal peptide" evidence="10">
    <location>
        <begin position="1"/>
        <end position="22"/>
    </location>
</feature>
<dbReference type="GO" id="GO:0017119">
    <property type="term" value="C:Golgi transport complex"/>
    <property type="evidence" value="ECO:0007669"/>
    <property type="project" value="InterPro"/>
</dbReference>
<keyword evidence="4" id="KW-0813">Transport</keyword>
<feature type="region of interest" description="Disordered" evidence="9">
    <location>
        <begin position="192"/>
        <end position="211"/>
    </location>
</feature>
<feature type="compositionally biased region" description="Acidic residues" evidence="9">
    <location>
        <begin position="230"/>
        <end position="239"/>
    </location>
</feature>
<feature type="compositionally biased region" description="Basic and acidic residues" evidence="9">
    <location>
        <begin position="220"/>
        <end position="229"/>
    </location>
</feature>
<dbReference type="Pfam" id="PF10191">
    <property type="entry name" value="COG7"/>
    <property type="match status" value="1"/>
</dbReference>
<evidence type="ECO:0000256" key="5">
    <source>
        <dbReference type="ARBA" id="ARBA00022927"/>
    </source>
</evidence>
<evidence type="ECO:0000256" key="7">
    <source>
        <dbReference type="ARBA" id="ARBA00023136"/>
    </source>
</evidence>
<comment type="similarity">
    <text evidence="2">Belongs to the COG7 family.</text>
</comment>
<dbReference type="GO" id="GO:0007030">
    <property type="term" value="P:Golgi organization"/>
    <property type="evidence" value="ECO:0007669"/>
    <property type="project" value="TreeGrafter"/>
</dbReference>
<dbReference type="PANTHER" id="PTHR21443">
    <property type="entry name" value="CONSERVED OLIGOMERIC GOLGI COMPLEX COMPONENT 7"/>
    <property type="match status" value="1"/>
</dbReference>
<comment type="caution">
    <text evidence="11">The sequence shown here is derived from an EMBL/GenBank/DDBJ whole genome shotgun (WGS) entry which is preliminary data.</text>
</comment>
<accession>A0A8H7QP47</accession>
<dbReference type="InterPro" id="IPR019335">
    <property type="entry name" value="COG7"/>
</dbReference>
<evidence type="ECO:0000256" key="6">
    <source>
        <dbReference type="ARBA" id="ARBA00023034"/>
    </source>
</evidence>
<dbReference type="EMBL" id="JAEPRC010000487">
    <property type="protein sequence ID" value="KAG2196214.1"/>
    <property type="molecule type" value="Genomic_DNA"/>
</dbReference>
<gene>
    <name evidence="11" type="ORF">INT46_001711</name>
</gene>
<keyword evidence="12" id="KW-1185">Reference proteome</keyword>
<evidence type="ECO:0000256" key="3">
    <source>
        <dbReference type="ARBA" id="ARBA00020984"/>
    </source>
</evidence>
<dbReference type="PANTHER" id="PTHR21443:SF0">
    <property type="entry name" value="CONSERVED OLIGOMERIC GOLGI COMPLEX SUBUNIT 7"/>
    <property type="match status" value="1"/>
</dbReference>
<feature type="region of interest" description="Disordered" evidence="9">
    <location>
        <begin position="220"/>
        <end position="258"/>
    </location>
</feature>
<evidence type="ECO:0000256" key="2">
    <source>
        <dbReference type="ARBA" id="ARBA00005831"/>
    </source>
</evidence>
<reference evidence="11" key="1">
    <citation type="submission" date="2020-12" db="EMBL/GenBank/DDBJ databases">
        <title>Metabolic potential, ecology and presence of endohyphal bacteria is reflected in genomic diversity of Mucoromycotina.</title>
        <authorList>
            <person name="Muszewska A."/>
            <person name="Okrasinska A."/>
            <person name="Steczkiewicz K."/>
            <person name="Drgas O."/>
            <person name="Orlowska M."/>
            <person name="Perlinska-Lenart U."/>
            <person name="Aleksandrzak-Piekarczyk T."/>
            <person name="Szatraj K."/>
            <person name="Zielenkiewicz U."/>
            <person name="Pilsyk S."/>
            <person name="Malc E."/>
            <person name="Mieczkowski P."/>
            <person name="Kruszewska J.S."/>
            <person name="Biernat P."/>
            <person name="Pawlowska J."/>
        </authorList>
    </citation>
    <scope>NUCLEOTIDE SEQUENCE</scope>
    <source>
        <strain evidence="11">CBS 226.32</strain>
    </source>
</reference>
<keyword evidence="6" id="KW-0333">Golgi apparatus</keyword>
<proteinExistence type="inferred from homology"/>
<evidence type="ECO:0000313" key="12">
    <source>
        <dbReference type="Proteomes" id="UP000650833"/>
    </source>
</evidence>